<sequence>MNIFQFVPIYYIWLHFT</sequence>
<dbReference type="EMBL" id="GBXM01054241">
    <property type="protein sequence ID" value="JAH54336.1"/>
    <property type="molecule type" value="Transcribed_RNA"/>
</dbReference>
<accession>A0A0E9TL72</accession>
<organism evidence="1">
    <name type="scientific">Anguilla anguilla</name>
    <name type="common">European freshwater eel</name>
    <name type="synonym">Muraena anguilla</name>
    <dbReference type="NCBI Taxonomy" id="7936"/>
    <lineage>
        <taxon>Eukaryota</taxon>
        <taxon>Metazoa</taxon>
        <taxon>Chordata</taxon>
        <taxon>Craniata</taxon>
        <taxon>Vertebrata</taxon>
        <taxon>Euteleostomi</taxon>
        <taxon>Actinopterygii</taxon>
        <taxon>Neopterygii</taxon>
        <taxon>Teleostei</taxon>
        <taxon>Anguilliformes</taxon>
        <taxon>Anguillidae</taxon>
        <taxon>Anguilla</taxon>
    </lineage>
</organism>
<proteinExistence type="predicted"/>
<reference evidence="1" key="1">
    <citation type="submission" date="2014-11" db="EMBL/GenBank/DDBJ databases">
        <authorList>
            <person name="Amaro Gonzalez C."/>
        </authorList>
    </citation>
    <scope>NUCLEOTIDE SEQUENCE</scope>
</reference>
<reference evidence="1" key="2">
    <citation type="journal article" date="2015" name="Fish Shellfish Immunol.">
        <title>Early steps in the European eel (Anguilla anguilla)-Vibrio vulnificus interaction in the gills: Role of the RtxA13 toxin.</title>
        <authorList>
            <person name="Callol A."/>
            <person name="Pajuelo D."/>
            <person name="Ebbesson L."/>
            <person name="Teles M."/>
            <person name="MacKenzie S."/>
            <person name="Amaro C."/>
        </authorList>
    </citation>
    <scope>NUCLEOTIDE SEQUENCE</scope>
</reference>
<protein>
    <submittedName>
        <fullName evidence="1">Uncharacterized protein</fullName>
    </submittedName>
</protein>
<dbReference type="AlphaFoldDB" id="A0A0E9TL72"/>
<name>A0A0E9TL72_ANGAN</name>
<evidence type="ECO:0000313" key="1">
    <source>
        <dbReference type="EMBL" id="JAH54336.1"/>
    </source>
</evidence>